<protein>
    <submittedName>
        <fullName evidence="3">Flagellar hook-length control protein FliK</fullName>
    </submittedName>
</protein>
<dbReference type="InterPro" id="IPR021136">
    <property type="entry name" value="Flagellar_hook_control-like_C"/>
</dbReference>
<dbReference type="CDD" id="cd17470">
    <property type="entry name" value="T3SS_Flik_C"/>
    <property type="match status" value="1"/>
</dbReference>
<gene>
    <name evidence="3" type="ORF">DXH95_12170</name>
</gene>
<dbReference type="Gene3D" id="3.30.750.140">
    <property type="match status" value="1"/>
</dbReference>
<name>A0A371B5B8_9SPHN</name>
<keyword evidence="4" id="KW-1185">Reference proteome</keyword>
<feature type="region of interest" description="Disordered" evidence="1">
    <location>
        <begin position="1"/>
        <end position="37"/>
    </location>
</feature>
<feature type="compositionally biased region" description="Basic and acidic residues" evidence="1">
    <location>
        <begin position="461"/>
        <end position="483"/>
    </location>
</feature>
<feature type="domain" description="Flagellar hook-length control protein-like C-terminal" evidence="2">
    <location>
        <begin position="368"/>
        <end position="444"/>
    </location>
</feature>
<organism evidence="3 4">
    <name type="scientific">Sphingorhabdus pulchriflava</name>
    <dbReference type="NCBI Taxonomy" id="2292257"/>
    <lineage>
        <taxon>Bacteria</taxon>
        <taxon>Pseudomonadati</taxon>
        <taxon>Pseudomonadota</taxon>
        <taxon>Alphaproteobacteria</taxon>
        <taxon>Sphingomonadales</taxon>
        <taxon>Sphingomonadaceae</taxon>
        <taxon>Sphingorhabdus</taxon>
    </lineage>
</organism>
<dbReference type="Pfam" id="PF02120">
    <property type="entry name" value="Flg_hook"/>
    <property type="match status" value="1"/>
</dbReference>
<dbReference type="Proteomes" id="UP000263833">
    <property type="component" value="Unassembled WGS sequence"/>
</dbReference>
<feature type="region of interest" description="Disordered" evidence="1">
    <location>
        <begin position="278"/>
        <end position="326"/>
    </location>
</feature>
<keyword evidence="3" id="KW-0966">Cell projection</keyword>
<sequence length="483" mass="51669">MCSSKVSAHDPTNRTRIAQVQAGAPLGTNSDGKGRASKAIFGSDKTAPCRCASAASAAQYANIRCRPGNTVGVVGPIGRGNHIARHPIKRRQYQLCQRSAGSNACQRSSRNHRANPPFRNAEACARPRTSTTAESAHQSQEARFVVISVMPNTALVSVVSAPPRSLTMISTEMLFEQHLANADQSIEPSAPALPSPVADQISVPTEPASPEVSSILAQPQDLKSQANPDIRVIRKSITKTEKMHIPVEDEMQLTERIMPSPHKLDVLAPIVIAVGDSSNPAAMQTPPKDAMPISATKSSAVPSGEKDGTLDESLGSRATPDFLMHLPGGGRSETRAVSAMEFPSLSPTQALDLCHSGWFEQVARNIVDAKSKGGALMFRLMPPNLGSLEIQLTRHESGLAIEMRTSNENAAQIIASAEPRLTDELRQRGVTISESSVQSGASGDGRHARSAPNPEQLPPFRETEQISHPDEDQRDGRPADRFA</sequence>
<proteinExistence type="predicted"/>
<evidence type="ECO:0000313" key="3">
    <source>
        <dbReference type="EMBL" id="RDV02702.1"/>
    </source>
</evidence>
<keyword evidence="3" id="KW-0969">Cilium</keyword>
<comment type="caution">
    <text evidence="3">The sequence shown here is derived from an EMBL/GenBank/DDBJ whole genome shotgun (WGS) entry which is preliminary data.</text>
</comment>
<evidence type="ECO:0000256" key="1">
    <source>
        <dbReference type="SAM" id="MobiDB-lite"/>
    </source>
</evidence>
<evidence type="ECO:0000313" key="4">
    <source>
        <dbReference type="Proteomes" id="UP000263833"/>
    </source>
</evidence>
<dbReference type="InterPro" id="IPR038610">
    <property type="entry name" value="FliK-like_C_sf"/>
</dbReference>
<dbReference type="AlphaFoldDB" id="A0A371B5B8"/>
<reference evidence="4" key="1">
    <citation type="submission" date="2018-08" db="EMBL/GenBank/DDBJ databases">
        <authorList>
            <person name="Kim S.-J."/>
            <person name="Jung G.-Y."/>
        </authorList>
    </citation>
    <scope>NUCLEOTIDE SEQUENCE [LARGE SCALE GENOMIC DNA]</scope>
    <source>
        <strain evidence="4">GY_G</strain>
    </source>
</reference>
<dbReference type="OrthoDB" id="7478760at2"/>
<evidence type="ECO:0000259" key="2">
    <source>
        <dbReference type="Pfam" id="PF02120"/>
    </source>
</evidence>
<feature type="region of interest" description="Disordered" evidence="1">
    <location>
        <begin position="432"/>
        <end position="483"/>
    </location>
</feature>
<dbReference type="EMBL" id="QRGP01000002">
    <property type="protein sequence ID" value="RDV02702.1"/>
    <property type="molecule type" value="Genomic_DNA"/>
</dbReference>
<keyword evidence="3" id="KW-0282">Flagellum</keyword>
<accession>A0A371B5B8</accession>
<feature type="compositionally biased region" description="Polar residues" evidence="1">
    <location>
        <begin position="432"/>
        <end position="441"/>
    </location>
</feature>